<keyword evidence="3" id="KW-1185">Reference proteome</keyword>
<reference evidence="2 3" key="1">
    <citation type="journal article" date="2012" name="Science">
        <title>The Paleozoic origin of enzymatic lignin decomposition reconstructed from 31 fungal genomes.</title>
        <authorList>
            <person name="Floudas D."/>
            <person name="Binder M."/>
            <person name="Riley R."/>
            <person name="Barry K."/>
            <person name="Blanchette R.A."/>
            <person name="Henrissat B."/>
            <person name="Martinez A.T."/>
            <person name="Otillar R."/>
            <person name="Spatafora J.W."/>
            <person name="Yadav J.S."/>
            <person name="Aerts A."/>
            <person name="Benoit I."/>
            <person name="Boyd A."/>
            <person name="Carlson A."/>
            <person name="Copeland A."/>
            <person name="Coutinho P.M."/>
            <person name="de Vries R.P."/>
            <person name="Ferreira P."/>
            <person name="Findley K."/>
            <person name="Foster B."/>
            <person name="Gaskell J."/>
            <person name="Glotzer D."/>
            <person name="Gorecki P."/>
            <person name="Heitman J."/>
            <person name="Hesse C."/>
            <person name="Hori C."/>
            <person name="Igarashi K."/>
            <person name="Jurgens J.A."/>
            <person name="Kallen N."/>
            <person name="Kersten P."/>
            <person name="Kohler A."/>
            <person name="Kuees U."/>
            <person name="Kumar T.K.A."/>
            <person name="Kuo A."/>
            <person name="LaButti K."/>
            <person name="Larrondo L.F."/>
            <person name="Lindquist E."/>
            <person name="Ling A."/>
            <person name="Lombard V."/>
            <person name="Lucas S."/>
            <person name="Lundell T."/>
            <person name="Martin R."/>
            <person name="McLaughlin D.J."/>
            <person name="Morgenstern I."/>
            <person name="Morin E."/>
            <person name="Murat C."/>
            <person name="Nagy L.G."/>
            <person name="Nolan M."/>
            <person name="Ohm R.A."/>
            <person name="Patyshakuliyeva A."/>
            <person name="Rokas A."/>
            <person name="Ruiz-Duenas F.J."/>
            <person name="Sabat G."/>
            <person name="Salamov A."/>
            <person name="Samejima M."/>
            <person name="Schmutz J."/>
            <person name="Slot J.C."/>
            <person name="St John F."/>
            <person name="Stenlid J."/>
            <person name="Sun H."/>
            <person name="Sun S."/>
            <person name="Syed K."/>
            <person name="Tsang A."/>
            <person name="Wiebenga A."/>
            <person name="Young D."/>
            <person name="Pisabarro A."/>
            <person name="Eastwood D.C."/>
            <person name="Martin F."/>
            <person name="Cullen D."/>
            <person name="Grigoriev I.V."/>
            <person name="Hibbett D.S."/>
        </authorList>
    </citation>
    <scope>NUCLEOTIDE SEQUENCE [LARGE SCALE GENOMIC DNA]</scope>
    <source>
        <strain evidence="2 3">ATCC 11539</strain>
    </source>
</reference>
<evidence type="ECO:0000256" key="1">
    <source>
        <dbReference type="SAM" id="MobiDB-lite"/>
    </source>
</evidence>
<organism evidence="2 3">
    <name type="scientific">Gloeophyllum trabeum (strain ATCC 11539 / FP-39264 / Madison 617)</name>
    <name type="common">Brown rot fungus</name>
    <dbReference type="NCBI Taxonomy" id="670483"/>
    <lineage>
        <taxon>Eukaryota</taxon>
        <taxon>Fungi</taxon>
        <taxon>Dikarya</taxon>
        <taxon>Basidiomycota</taxon>
        <taxon>Agaricomycotina</taxon>
        <taxon>Agaricomycetes</taxon>
        <taxon>Gloeophyllales</taxon>
        <taxon>Gloeophyllaceae</taxon>
        <taxon>Gloeophyllum</taxon>
    </lineage>
</organism>
<name>S7RJF3_GLOTA</name>
<evidence type="ECO:0000313" key="3">
    <source>
        <dbReference type="Proteomes" id="UP000030669"/>
    </source>
</evidence>
<dbReference type="EMBL" id="KB469307">
    <property type="protein sequence ID" value="EPQ52759.1"/>
    <property type="molecule type" value="Genomic_DNA"/>
</dbReference>
<proteinExistence type="predicted"/>
<dbReference type="GeneID" id="19302421"/>
<evidence type="ECO:0000313" key="2">
    <source>
        <dbReference type="EMBL" id="EPQ52759.1"/>
    </source>
</evidence>
<accession>S7RJF3</accession>
<dbReference type="AlphaFoldDB" id="S7RJF3"/>
<protein>
    <submittedName>
        <fullName evidence="2">Uncharacterized protein</fullName>
    </submittedName>
</protein>
<dbReference type="Proteomes" id="UP000030669">
    <property type="component" value="Unassembled WGS sequence"/>
</dbReference>
<dbReference type="KEGG" id="gtr:GLOTRDRAFT_131996"/>
<dbReference type="HOGENOM" id="CLU_2184243_0_0_1"/>
<dbReference type="RefSeq" id="XP_007869020.1">
    <property type="nucleotide sequence ID" value="XM_007870829.1"/>
</dbReference>
<gene>
    <name evidence="2" type="ORF">GLOTRDRAFT_131996</name>
</gene>
<sequence>MGDLTFGKAFGVLNDLELENPVFQQRQQYNSSSGSLWASRGYTYSSESRPVVRAGEAQGETHYTPPLCSPLQQSMRKRAQKEESLPDIQGAGASGLVYDGCGAVEGGTW</sequence>
<feature type="region of interest" description="Disordered" evidence="1">
    <location>
        <begin position="48"/>
        <end position="96"/>
    </location>
</feature>